<gene>
    <name evidence="2" type="ORF">SAMN04488118_107100</name>
</gene>
<dbReference type="Proteomes" id="UP000198767">
    <property type="component" value="Unassembled WGS sequence"/>
</dbReference>
<feature type="signal peptide" evidence="1">
    <location>
        <begin position="1"/>
        <end position="22"/>
    </location>
</feature>
<evidence type="ECO:0008006" key="4">
    <source>
        <dbReference type="Google" id="ProtNLM"/>
    </source>
</evidence>
<reference evidence="2 3" key="1">
    <citation type="submission" date="2016-10" db="EMBL/GenBank/DDBJ databases">
        <authorList>
            <person name="de Groot N.N."/>
        </authorList>
    </citation>
    <scope>NUCLEOTIDE SEQUENCE [LARGE SCALE GENOMIC DNA]</scope>
    <source>
        <strain evidence="2 3">U95</strain>
    </source>
</reference>
<sequence length="130" mass="14187">MTRTSFLLPIFGVALGVLSACATPLERCIKTANSETATLNRLISETEKNLARGYAIHKTTVPYTYSGVCHNPTIGSYSCPQTGYRTQETPVAIDVPLEQNKLSTLRTKLAPAQKTARQAEQQCHIAHPIT</sequence>
<organism evidence="2 3">
    <name type="scientific">Epibacterium ulvae</name>
    <dbReference type="NCBI Taxonomy" id="1156985"/>
    <lineage>
        <taxon>Bacteria</taxon>
        <taxon>Pseudomonadati</taxon>
        <taxon>Pseudomonadota</taxon>
        <taxon>Alphaproteobacteria</taxon>
        <taxon>Rhodobacterales</taxon>
        <taxon>Roseobacteraceae</taxon>
        <taxon>Epibacterium</taxon>
    </lineage>
</organism>
<proteinExistence type="predicted"/>
<dbReference type="PROSITE" id="PS51257">
    <property type="entry name" value="PROKAR_LIPOPROTEIN"/>
    <property type="match status" value="1"/>
</dbReference>
<evidence type="ECO:0000313" key="3">
    <source>
        <dbReference type="Proteomes" id="UP000198767"/>
    </source>
</evidence>
<accession>A0A1G5R132</accession>
<keyword evidence="3" id="KW-1185">Reference proteome</keyword>
<dbReference type="RefSeq" id="WP_090219371.1">
    <property type="nucleotide sequence ID" value="NZ_FMWG01000007.1"/>
</dbReference>
<dbReference type="AlphaFoldDB" id="A0A1G5R132"/>
<keyword evidence="1" id="KW-0732">Signal</keyword>
<protein>
    <recommendedName>
        <fullName evidence="4">Lipoprotein</fullName>
    </recommendedName>
</protein>
<name>A0A1G5R132_9RHOB</name>
<evidence type="ECO:0000313" key="2">
    <source>
        <dbReference type="EMBL" id="SCZ67697.1"/>
    </source>
</evidence>
<evidence type="ECO:0000256" key="1">
    <source>
        <dbReference type="SAM" id="SignalP"/>
    </source>
</evidence>
<dbReference type="STRING" id="1156985.SAMN04488118_107100"/>
<feature type="chain" id="PRO_5011614296" description="Lipoprotein" evidence="1">
    <location>
        <begin position="23"/>
        <end position="130"/>
    </location>
</feature>
<dbReference type="OrthoDB" id="7875456at2"/>
<dbReference type="EMBL" id="FMWG01000007">
    <property type="protein sequence ID" value="SCZ67697.1"/>
    <property type="molecule type" value="Genomic_DNA"/>
</dbReference>